<dbReference type="AlphaFoldDB" id="A0A0N4Z627"/>
<keyword evidence="2" id="KW-1185">Reference proteome</keyword>
<feature type="chain" id="PRO_5005891166" evidence="1">
    <location>
        <begin position="21"/>
        <end position="195"/>
    </location>
</feature>
<keyword evidence="1" id="KW-0732">Signal</keyword>
<dbReference type="WBParaSite" id="PTRK_0000257000.1">
    <property type="protein sequence ID" value="PTRK_0000257000.1"/>
    <property type="gene ID" value="PTRK_0000257000"/>
</dbReference>
<evidence type="ECO:0000256" key="1">
    <source>
        <dbReference type="SAM" id="SignalP"/>
    </source>
</evidence>
<feature type="signal peptide" evidence="1">
    <location>
        <begin position="1"/>
        <end position="20"/>
    </location>
</feature>
<organism evidence="2 3">
    <name type="scientific">Parastrongyloides trichosuri</name>
    <name type="common">Possum-specific nematode worm</name>
    <dbReference type="NCBI Taxonomy" id="131310"/>
    <lineage>
        <taxon>Eukaryota</taxon>
        <taxon>Metazoa</taxon>
        <taxon>Ecdysozoa</taxon>
        <taxon>Nematoda</taxon>
        <taxon>Chromadorea</taxon>
        <taxon>Rhabditida</taxon>
        <taxon>Tylenchina</taxon>
        <taxon>Panagrolaimomorpha</taxon>
        <taxon>Strongyloidoidea</taxon>
        <taxon>Strongyloididae</taxon>
        <taxon>Parastrongyloides</taxon>
    </lineage>
</organism>
<dbReference type="Proteomes" id="UP000038045">
    <property type="component" value="Unplaced"/>
</dbReference>
<accession>A0A0N4Z627</accession>
<name>A0A0N4Z627_PARTI</name>
<sequence>MAKSVYTFIYIILLISNINCQDGSALKARAATRFTNYFSEFFTSTQAIGLFDLTLNMAYEGNNASSIGTELMNHLMSNLTASQLSKVTSFGIGLPFYYSGGISGFLSLVSDFLSNNLSAFVNQISAEMSKMKVDGKDKQYCINQGYYMGLSFFTSTKFQTIFCRFKGKFTVAEWNKLYTNLTKFIKVDLYESVCV</sequence>
<reference evidence="3" key="1">
    <citation type="submission" date="2017-02" db="UniProtKB">
        <authorList>
            <consortium name="WormBaseParasite"/>
        </authorList>
    </citation>
    <scope>IDENTIFICATION</scope>
</reference>
<evidence type="ECO:0000313" key="2">
    <source>
        <dbReference type="Proteomes" id="UP000038045"/>
    </source>
</evidence>
<proteinExistence type="predicted"/>
<evidence type="ECO:0000313" key="3">
    <source>
        <dbReference type="WBParaSite" id="PTRK_0000257000.1"/>
    </source>
</evidence>
<protein>
    <submittedName>
        <fullName evidence="3">Uncharacterized protein</fullName>
    </submittedName>
</protein>